<dbReference type="EMBL" id="JAEKNQ010000019">
    <property type="protein sequence ID" value="MBJ7602342.1"/>
    <property type="molecule type" value="Genomic_DNA"/>
</dbReference>
<evidence type="ECO:0000313" key="11">
    <source>
        <dbReference type="EMBL" id="MBJ7602342.1"/>
    </source>
</evidence>
<feature type="transmembrane region" description="Helical" evidence="10">
    <location>
        <begin position="153"/>
        <end position="170"/>
    </location>
</feature>
<evidence type="ECO:0000313" key="12">
    <source>
        <dbReference type="Proteomes" id="UP000620075"/>
    </source>
</evidence>
<keyword evidence="2" id="KW-0813">Transport</keyword>
<accession>A0A934KEU6</accession>
<feature type="transmembrane region" description="Helical" evidence="10">
    <location>
        <begin position="34"/>
        <end position="53"/>
    </location>
</feature>
<dbReference type="GO" id="GO:0042941">
    <property type="term" value="P:D-alanine transmembrane transport"/>
    <property type="evidence" value="ECO:0007669"/>
    <property type="project" value="TreeGrafter"/>
</dbReference>
<proteinExistence type="inferred from homology"/>
<dbReference type="Pfam" id="PF02653">
    <property type="entry name" value="BPD_transp_2"/>
    <property type="match status" value="1"/>
</dbReference>
<dbReference type="GO" id="GO:0015808">
    <property type="term" value="P:L-alanine transport"/>
    <property type="evidence" value="ECO:0007669"/>
    <property type="project" value="TreeGrafter"/>
</dbReference>
<comment type="caution">
    <text evidence="11">The sequence shown here is derived from an EMBL/GenBank/DDBJ whole genome shotgun (WGS) entry which is preliminary data.</text>
</comment>
<feature type="transmembrane region" description="Helical" evidence="10">
    <location>
        <begin position="199"/>
        <end position="221"/>
    </location>
</feature>
<reference evidence="11 12" key="1">
    <citation type="submission" date="2020-10" db="EMBL/GenBank/DDBJ databases">
        <title>Ca. Dormibacterota MAGs.</title>
        <authorList>
            <person name="Montgomery K."/>
        </authorList>
    </citation>
    <scope>NUCLEOTIDE SEQUENCE [LARGE SCALE GENOMIC DNA]</scope>
    <source>
        <strain evidence="11">SC8811_S16_3</strain>
    </source>
</reference>
<dbReference type="GO" id="GO:0005304">
    <property type="term" value="F:L-valine transmembrane transporter activity"/>
    <property type="evidence" value="ECO:0007669"/>
    <property type="project" value="TreeGrafter"/>
</dbReference>
<feature type="transmembrane region" description="Helical" evidence="10">
    <location>
        <begin position="275"/>
        <end position="294"/>
    </location>
</feature>
<feature type="transmembrane region" description="Helical" evidence="10">
    <location>
        <begin position="59"/>
        <end position="80"/>
    </location>
</feature>
<name>A0A934KEU6_9BACT</name>
<organism evidence="11 12">
    <name type="scientific">Candidatus Dormiibacter inghamiae</name>
    <dbReference type="NCBI Taxonomy" id="3127013"/>
    <lineage>
        <taxon>Bacteria</taxon>
        <taxon>Bacillati</taxon>
        <taxon>Candidatus Dormiibacterota</taxon>
        <taxon>Candidatus Dormibacteria</taxon>
        <taxon>Candidatus Dormibacterales</taxon>
        <taxon>Candidatus Dormibacteraceae</taxon>
        <taxon>Candidatus Dormiibacter</taxon>
    </lineage>
</organism>
<evidence type="ECO:0000256" key="7">
    <source>
        <dbReference type="ARBA" id="ARBA00022989"/>
    </source>
</evidence>
<sequence length="304" mass="32024">MAQQLLNAIFIGSIYALFAVGYTLVFGILDVLNLAHSAVFMLGAVITYSLVVIHAQPFFVAAAGGILASAALGLVVEYAALRPLRRRQAPQISALISTIGLALVFVSIVEQSKPGSPLAWLWRDGANSVRFPADRVPNATYHVAGLTLEASKLAILVVSILLMLSLGYVMRYTQVGRALRAVAENPRAARLLGIQVDRIFALTLALSSALGGLAGILFGVALSDVSPYIGRDQVELKGLAVIVLGGMGSIPGAVLGGYALGLIEAIAFIRFGSNVEAGVAFLALFLMLVVRPQGLFGARLRERL</sequence>
<evidence type="ECO:0000256" key="8">
    <source>
        <dbReference type="ARBA" id="ARBA00023136"/>
    </source>
</evidence>
<dbReference type="CDD" id="cd06582">
    <property type="entry name" value="TM_PBP1_LivH_like"/>
    <property type="match status" value="1"/>
</dbReference>
<keyword evidence="8 10" id="KW-0472">Membrane</keyword>
<keyword evidence="7 10" id="KW-1133">Transmembrane helix</keyword>
<keyword evidence="4" id="KW-0997">Cell inner membrane</keyword>
<dbReference type="GO" id="GO:0015192">
    <property type="term" value="F:L-phenylalanine transmembrane transporter activity"/>
    <property type="evidence" value="ECO:0007669"/>
    <property type="project" value="TreeGrafter"/>
</dbReference>
<keyword evidence="3" id="KW-1003">Cell membrane</keyword>
<evidence type="ECO:0000256" key="9">
    <source>
        <dbReference type="ARBA" id="ARBA00037998"/>
    </source>
</evidence>
<keyword evidence="6" id="KW-0029">Amino-acid transport</keyword>
<gene>
    <name evidence="11" type="ORF">JF888_03990</name>
</gene>
<dbReference type="PANTHER" id="PTHR11795:SF371">
    <property type="entry name" value="HIGH-AFFINITY BRANCHED-CHAIN AMINO ACID TRANSPORT SYSTEM PERMEASE PROTEIN LIVH"/>
    <property type="match status" value="1"/>
</dbReference>
<evidence type="ECO:0000256" key="5">
    <source>
        <dbReference type="ARBA" id="ARBA00022692"/>
    </source>
</evidence>
<comment type="similarity">
    <text evidence="9">Belongs to the binding-protein-dependent transport system permease family. LivHM subfamily.</text>
</comment>
<dbReference type="InterPro" id="IPR001851">
    <property type="entry name" value="ABC_transp_permease"/>
</dbReference>
<evidence type="ECO:0000256" key="3">
    <source>
        <dbReference type="ARBA" id="ARBA00022475"/>
    </source>
</evidence>
<dbReference type="GO" id="GO:0015190">
    <property type="term" value="F:L-leucine transmembrane transporter activity"/>
    <property type="evidence" value="ECO:0007669"/>
    <property type="project" value="TreeGrafter"/>
</dbReference>
<feature type="transmembrane region" description="Helical" evidence="10">
    <location>
        <begin position="241"/>
        <end position="263"/>
    </location>
</feature>
<protein>
    <submittedName>
        <fullName evidence="11">Branched-chain amino acid ABC transporter permease</fullName>
    </submittedName>
</protein>
<evidence type="ECO:0000256" key="10">
    <source>
        <dbReference type="SAM" id="Phobius"/>
    </source>
</evidence>
<dbReference type="GO" id="GO:0005886">
    <property type="term" value="C:plasma membrane"/>
    <property type="evidence" value="ECO:0007669"/>
    <property type="project" value="UniProtKB-SubCell"/>
</dbReference>
<dbReference type="InterPro" id="IPR052157">
    <property type="entry name" value="BCAA_transport_permease"/>
</dbReference>
<evidence type="ECO:0000256" key="4">
    <source>
        <dbReference type="ARBA" id="ARBA00022519"/>
    </source>
</evidence>
<dbReference type="PANTHER" id="PTHR11795">
    <property type="entry name" value="BRANCHED-CHAIN AMINO ACID TRANSPORT SYSTEM PERMEASE PROTEIN LIVH"/>
    <property type="match status" value="1"/>
</dbReference>
<keyword evidence="5 10" id="KW-0812">Transmembrane</keyword>
<dbReference type="Proteomes" id="UP000620075">
    <property type="component" value="Unassembled WGS sequence"/>
</dbReference>
<dbReference type="RefSeq" id="WP_338176797.1">
    <property type="nucleotide sequence ID" value="NZ_JAEKNQ010000019.1"/>
</dbReference>
<comment type="subcellular location">
    <subcellularLocation>
        <location evidence="1">Cell membrane</location>
        <topology evidence="1">Multi-pass membrane protein</topology>
    </subcellularLocation>
</comment>
<dbReference type="AlphaFoldDB" id="A0A934KEU6"/>
<feature type="transmembrane region" description="Helical" evidence="10">
    <location>
        <begin position="6"/>
        <end position="27"/>
    </location>
</feature>
<dbReference type="GO" id="GO:1903806">
    <property type="term" value="P:L-isoleucine import across plasma membrane"/>
    <property type="evidence" value="ECO:0007669"/>
    <property type="project" value="TreeGrafter"/>
</dbReference>
<feature type="transmembrane region" description="Helical" evidence="10">
    <location>
        <begin position="92"/>
        <end position="109"/>
    </location>
</feature>
<evidence type="ECO:0000256" key="1">
    <source>
        <dbReference type="ARBA" id="ARBA00004651"/>
    </source>
</evidence>
<evidence type="ECO:0000256" key="2">
    <source>
        <dbReference type="ARBA" id="ARBA00022448"/>
    </source>
</evidence>
<evidence type="ECO:0000256" key="6">
    <source>
        <dbReference type="ARBA" id="ARBA00022970"/>
    </source>
</evidence>
<dbReference type="GO" id="GO:0015188">
    <property type="term" value="F:L-isoleucine transmembrane transporter activity"/>
    <property type="evidence" value="ECO:0007669"/>
    <property type="project" value="TreeGrafter"/>
</dbReference>